<dbReference type="GO" id="GO:0044183">
    <property type="term" value="F:protein folding chaperone"/>
    <property type="evidence" value="ECO:0007669"/>
    <property type="project" value="TreeGrafter"/>
</dbReference>
<dbReference type="RefSeq" id="WP_072936424.1">
    <property type="nucleotide sequence ID" value="NZ_FQUG01000012.1"/>
</dbReference>
<dbReference type="Gene3D" id="3.90.1280.10">
    <property type="entry name" value="HSP33 redox switch-like"/>
    <property type="match status" value="1"/>
</dbReference>
<protein>
    <recommendedName>
        <fullName evidence="6">33 kDa chaperonin</fullName>
    </recommendedName>
    <alternativeName>
        <fullName evidence="6">Heat shock protein 33 homolog</fullName>
        <shortName evidence="6">HSP33</shortName>
    </alternativeName>
</protein>
<dbReference type="InterPro" id="IPR016153">
    <property type="entry name" value="Heat_shock_Hsp33_N"/>
</dbReference>
<name>A0A1M5AHQ5_9FIRM</name>
<keyword evidence="3 6" id="KW-1015">Disulfide bond</keyword>
<evidence type="ECO:0000256" key="2">
    <source>
        <dbReference type="ARBA" id="ARBA00022833"/>
    </source>
</evidence>
<evidence type="ECO:0000256" key="3">
    <source>
        <dbReference type="ARBA" id="ARBA00023157"/>
    </source>
</evidence>
<dbReference type="PANTHER" id="PTHR30111:SF1">
    <property type="entry name" value="33 KDA CHAPERONIN"/>
    <property type="match status" value="1"/>
</dbReference>
<comment type="function">
    <text evidence="6">Redox regulated molecular chaperone. Protects both thermally unfolding and oxidatively damaged proteins from irreversible aggregation. Plays an important role in the bacterial defense system toward oxidative stress.</text>
</comment>
<sequence length="301" mass="32690">MDQLVKATSEGIRIYAAVTTDLVKEGARRHKCGALATAALGRTMTAALLMAANLKEKECITLKFNGDGPLGNVTADASSDGYVRGYVKHPEIELPLNNGKLAVGQGIGQGLLSVTRFTGVKEPFTGSCEIYTGEIAEDITQYLFQSEQTPSSVALGVLIGKDGITQSAGGFIVQPLPDASEEVIEKLENNLKDLQPVSAMVNEGLDGKEIIKNVLKGFEDIHFLTTTDLSFKCQCSKIRTEDILVTLGHDDLQAMVNEGHAEVVCQFCGEKYQFNKEDLTVILHVSDELRRRKAKAEKEKK</sequence>
<dbReference type="SUPFAM" id="SSF64397">
    <property type="entry name" value="Hsp33 domain"/>
    <property type="match status" value="1"/>
</dbReference>
<feature type="disulfide bond" description="Redox-active" evidence="6">
    <location>
        <begin position="233"/>
        <end position="235"/>
    </location>
</feature>
<dbReference type="EMBL" id="FQUG01000012">
    <property type="protein sequence ID" value="SHF29644.1"/>
    <property type="molecule type" value="Genomic_DNA"/>
</dbReference>
<dbReference type="GO" id="GO:0051082">
    <property type="term" value="F:unfolded protein binding"/>
    <property type="evidence" value="ECO:0007669"/>
    <property type="project" value="UniProtKB-UniRule"/>
</dbReference>
<evidence type="ECO:0000256" key="4">
    <source>
        <dbReference type="ARBA" id="ARBA00023186"/>
    </source>
</evidence>
<keyword evidence="1 6" id="KW-0963">Cytoplasm</keyword>
<proteinExistence type="inferred from homology"/>
<dbReference type="STRING" id="1123243.SAMN02745190_02319"/>
<dbReference type="SUPFAM" id="SSF118352">
    <property type="entry name" value="HSP33 redox switch-like"/>
    <property type="match status" value="1"/>
</dbReference>
<dbReference type="CDD" id="cd00498">
    <property type="entry name" value="Hsp33"/>
    <property type="match status" value="1"/>
</dbReference>
<dbReference type="Pfam" id="PF01430">
    <property type="entry name" value="HSP33"/>
    <property type="match status" value="1"/>
</dbReference>
<evidence type="ECO:0000256" key="1">
    <source>
        <dbReference type="ARBA" id="ARBA00022490"/>
    </source>
</evidence>
<organism evidence="7 8">
    <name type="scientific">Schwartzia succinivorans DSM 10502</name>
    <dbReference type="NCBI Taxonomy" id="1123243"/>
    <lineage>
        <taxon>Bacteria</taxon>
        <taxon>Bacillati</taxon>
        <taxon>Bacillota</taxon>
        <taxon>Negativicutes</taxon>
        <taxon>Selenomonadales</taxon>
        <taxon>Selenomonadaceae</taxon>
        <taxon>Schwartzia</taxon>
    </lineage>
</organism>
<evidence type="ECO:0000313" key="7">
    <source>
        <dbReference type="EMBL" id="SHF29644.1"/>
    </source>
</evidence>
<dbReference type="OrthoDB" id="9776534at2"/>
<evidence type="ECO:0000313" key="8">
    <source>
        <dbReference type="Proteomes" id="UP000184404"/>
    </source>
</evidence>
<dbReference type="HAMAP" id="MF_00117">
    <property type="entry name" value="HslO"/>
    <property type="match status" value="1"/>
</dbReference>
<dbReference type="Gene3D" id="3.55.30.10">
    <property type="entry name" value="Hsp33 domain"/>
    <property type="match status" value="1"/>
</dbReference>
<keyword evidence="8" id="KW-1185">Reference proteome</keyword>
<keyword evidence="5 6" id="KW-0676">Redox-active center</keyword>
<dbReference type="AlphaFoldDB" id="A0A1M5AHQ5"/>
<dbReference type="GO" id="GO:0042026">
    <property type="term" value="P:protein refolding"/>
    <property type="evidence" value="ECO:0007669"/>
    <property type="project" value="TreeGrafter"/>
</dbReference>
<evidence type="ECO:0000256" key="5">
    <source>
        <dbReference type="ARBA" id="ARBA00023284"/>
    </source>
</evidence>
<gene>
    <name evidence="6" type="primary">hslO</name>
    <name evidence="7" type="ORF">SAMN02745190_02319</name>
</gene>
<comment type="PTM">
    <text evidence="6">Under oxidizing conditions two disulfide bonds are formed involving the reactive cysteines. Under reducing conditions zinc is bound to the reactive cysteines and the protein is inactive.</text>
</comment>
<keyword evidence="2 6" id="KW-0862">Zinc</keyword>
<dbReference type="InterPro" id="IPR016154">
    <property type="entry name" value="Heat_shock_Hsp33_C"/>
</dbReference>
<dbReference type="PIRSF" id="PIRSF005261">
    <property type="entry name" value="Heat_shock_Hsp33"/>
    <property type="match status" value="1"/>
</dbReference>
<dbReference type="Proteomes" id="UP000184404">
    <property type="component" value="Unassembled WGS sequence"/>
</dbReference>
<evidence type="ECO:0000256" key="6">
    <source>
        <dbReference type="HAMAP-Rule" id="MF_00117"/>
    </source>
</evidence>
<accession>A0A1M5AHQ5</accession>
<dbReference type="InterPro" id="IPR000397">
    <property type="entry name" value="Heat_shock_Hsp33"/>
</dbReference>
<dbReference type="NCBIfam" id="NF001033">
    <property type="entry name" value="PRK00114.1"/>
    <property type="match status" value="1"/>
</dbReference>
<comment type="subcellular location">
    <subcellularLocation>
        <location evidence="6">Cytoplasm</location>
    </subcellularLocation>
</comment>
<dbReference type="GO" id="GO:0005737">
    <property type="term" value="C:cytoplasm"/>
    <property type="evidence" value="ECO:0007669"/>
    <property type="project" value="UniProtKB-SubCell"/>
</dbReference>
<reference evidence="7 8" key="1">
    <citation type="submission" date="2016-11" db="EMBL/GenBank/DDBJ databases">
        <authorList>
            <person name="Jaros S."/>
            <person name="Januszkiewicz K."/>
            <person name="Wedrychowicz H."/>
        </authorList>
    </citation>
    <scope>NUCLEOTIDE SEQUENCE [LARGE SCALE GENOMIC DNA]</scope>
    <source>
        <strain evidence="7 8">DSM 10502</strain>
    </source>
</reference>
<keyword evidence="4 6" id="KW-0143">Chaperone</keyword>
<comment type="similarity">
    <text evidence="6">Belongs to the HSP33 family.</text>
</comment>
<feature type="disulfide bond" description="Redox-active" evidence="6">
    <location>
        <begin position="265"/>
        <end position="268"/>
    </location>
</feature>
<dbReference type="PANTHER" id="PTHR30111">
    <property type="entry name" value="33 KDA CHAPERONIN"/>
    <property type="match status" value="1"/>
</dbReference>